<evidence type="ECO:0000256" key="1">
    <source>
        <dbReference type="ARBA" id="ARBA00008239"/>
    </source>
</evidence>
<comment type="caution">
    <text evidence="6">The sequence shown here is derived from an EMBL/GenBank/DDBJ whole genome shotgun (WGS) entry which is preliminary data.</text>
</comment>
<keyword evidence="3 6" id="KW-0067">ATP-binding</keyword>
<protein>
    <submittedName>
        <fullName evidence="6">ATP-binding protein</fullName>
    </submittedName>
</protein>
<feature type="domain" description="HD-CE" evidence="5">
    <location>
        <begin position="52"/>
        <end position="312"/>
    </location>
</feature>
<dbReference type="SUPFAM" id="SSF55874">
    <property type="entry name" value="ATPase domain of HSP90 chaperone/DNA topoisomerase II/histidine kinase"/>
    <property type="match status" value="1"/>
</dbReference>
<dbReference type="RefSeq" id="WP_265992658.1">
    <property type="nucleotide sequence ID" value="NZ_CP110973.1"/>
</dbReference>
<evidence type="ECO:0000256" key="4">
    <source>
        <dbReference type="ARBA" id="ARBA00023186"/>
    </source>
</evidence>
<keyword evidence="2" id="KW-0547">Nucleotide-binding</keyword>
<evidence type="ECO:0000256" key="2">
    <source>
        <dbReference type="ARBA" id="ARBA00022741"/>
    </source>
</evidence>
<reference evidence="7" key="1">
    <citation type="journal article" date="2019" name="Int. J. Syst. Evol. Microbiol.">
        <title>The Global Catalogue of Microorganisms (GCM) 10K type strain sequencing project: providing services to taxonomists for standard genome sequencing and annotation.</title>
        <authorList>
            <consortium name="The Broad Institute Genomics Platform"/>
            <consortium name="The Broad Institute Genome Sequencing Center for Infectious Disease"/>
            <person name="Wu L."/>
            <person name="Ma J."/>
        </authorList>
    </citation>
    <scope>NUCLEOTIDE SEQUENCE [LARGE SCALE GENOMIC DNA]</scope>
    <source>
        <strain evidence="7">CCUG 55608</strain>
    </source>
</reference>
<dbReference type="PANTHER" id="PTHR11528">
    <property type="entry name" value="HEAT SHOCK PROTEIN 90 FAMILY MEMBER"/>
    <property type="match status" value="1"/>
</dbReference>
<evidence type="ECO:0000313" key="7">
    <source>
        <dbReference type="Proteomes" id="UP001597116"/>
    </source>
</evidence>
<evidence type="ECO:0000256" key="3">
    <source>
        <dbReference type="ARBA" id="ARBA00022840"/>
    </source>
</evidence>
<dbReference type="InterPro" id="IPR036890">
    <property type="entry name" value="HATPase_C_sf"/>
</dbReference>
<dbReference type="Gene3D" id="3.30.565.10">
    <property type="entry name" value="Histidine kinase-like ATPase, C-terminal domain"/>
    <property type="match status" value="1"/>
</dbReference>
<sequence length="879" mass="99617">MDSYELTSLWKKTLSNQGNEDPYSSHRDLLRNTYISFRKKAKVLASEISRSLPFFTVHDITHIDALWDTADLLVNKNYFLTPTEAFILGSAFLIHDLGMGLAAYQDGSAQLRNHQIWKDTIAAGLKKNGFPIDTPIEKIEVEILKEADEAVLRDLHAKHALELALKPFYYEGNQYYLIDDPEIREAFGYYIGQVAYSHWWDIDKVETELRQEIGVSGLFPQNWSIDLLKLACLIRAADAAQIDDRRAPLFLKIIRKPLGYSKTHWDFQSKLNQPTKINSRLRYTSKSPFKKKEAESFWTCYEILQVIDKELNDVDSILASIRPDLRLDVFGVEGIGALHHLTRTVKTEGWTPIDTSLTVSNVAELVANLGGHQLYSGNKYVAIRELIQNSIDAVHARRFLDNHSQDWGDITISFGEDQYGCFIEVEDNGIGMSTNVLTKPFLDFGKTFWNSSSMHGELPGLQASNFKPIGKYGIGFYSTFMLGSKVKVITRRYDKGRNETIVLEFTDGVKARPLLRPAQVDEQLKDGGTKIRVWLVDFTSFQTDSDRFLKPRNYANLDTLESELKILCPALSVNLHLNVSDIKRTIIKANDWETIDPLSFFFRLNKKEDYDLKDANTKEEINLYLNNIRLIKNENGETIGRAFLCKNDFFVFDSDLTHGIIAVGGIRSNRMNGIGGILLGESINAARDLAIPIANGLPLQKWATEQAELLSKLKHHFDEYDLLNFSNIITKLGGDVKDLPICFLNERAISSQELLAYLINEDSDNVTILENKIDQSIIPESLKLFRIHNNLTTSIVKAKTGLESISWPANNTIDWYLSQLEGLFAQILLVAWNISEFDEVVVKAGLLHKNNKLTITLTDNNGEPLEVQAYSILKPSVST</sequence>
<dbReference type="InterPro" id="IPR001404">
    <property type="entry name" value="Hsp90_fam"/>
</dbReference>
<evidence type="ECO:0000313" key="6">
    <source>
        <dbReference type="EMBL" id="MFD1142159.1"/>
    </source>
</evidence>
<comment type="similarity">
    <text evidence="1">Belongs to the heat shock protein 90 family.</text>
</comment>
<name>A0ABW3Q833_9BACT</name>
<proteinExistence type="inferred from homology"/>
<accession>A0ABW3Q833</accession>
<dbReference type="Pfam" id="PF24391">
    <property type="entry name" value="HD-CE"/>
    <property type="match status" value="1"/>
</dbReference>
<keyword evidence="7" id="KW-1185">Reference proteome</keyword>
<dbReference type="EMBL" id="JBHTLP010000008">
    <property type="protein sequence ID" value="MFD1142159.1"/>
    <property type="molecule type" value="Genomic_DNA"/>
</dbReference>
<keyword evidence="4" id="KW-0143">Chaperone</keyword>
<dbReference type="Proteomes" id="UP001597116">
    <property type="component" value="Unassembled WGS sequence"/>
</dbReference>
<evidence type="ECO:0000259" key="5">
    <source>
        <dbReference type="Pfam" id="PF24391"/>
    </source>
</evidence>
<organism evidence="6 7">
    <name type="scientific">Larkinella insperata</name>
    <dbReference type="NCBI Taxonomy" id="332158"/>
    <lineage>
        <taxon>Bacteria</taxon>
        <taxon>Pseudomonadati</taxon>
        <taxon>Bacteroidota</taxon>
        <taxon>Cytophagia</taxon>
        <taxon>Cytophagales</taxon>
        <taxon>Spirosomataceae</taxon>
        <taxon>Larkinella</taxon>
    </lineage>
</organism>
<dbReference type="PRINTS" id="PR00775">
    <property type="entry name" value="HEATSHOCK90"/>
</dbReference>
<dbReference type="InterPro" id="IPR020575">
    <property type="entry name" value="Hsp90_N"/>
</dbReference>
<gene>
    <name evidence="6" type="ORF">ACFQ4C_13620</name>
</gene>
<dbReference type="GO" id="GO:0005524">
    <property type="term" value="F:ATP binding"/>
    <property type="evidence" value="ECO:0007669"/>
    <property type="project" value="UniProtKB-KW"/>
</dbReference>
<dbReference type="InterPro" id="IPR056471">
    <property type="entry name" value="HD-CE"/>
</dbReference>
<dbReference type="Pfam" id="PF13589">
    <property type="entry name" value="HATPase_c_3"/>
    <property type="match status" value="1"/>
</dbReference>